<evidence type="ECO:0000259" key="8">
    <source>
        <dbReference type="Pfam" id="PF17768"/>
    </source>
</evidence>
<dbReference type="Gene3D" id="3.90.1640.30">
    <property type="match status" value="1"/>
</dbReference>
<reference evidence="10" key="1">
    <citation type="submission" date="2017-09" db="EMBL/GenBank/DDBJ databases">
        <title>Depth-based differentiation of microbial function through sediment-hosted aquifers and enrichment of novel symbionts in the deep terrestrial subsurface.</title>
        <authorList>
            <person name="Probst A.J."/>
            <person name="Ladd B."/>
            <person name="Jarett J.K."/>
            <person name="Geller-Mcgrath D.E."/>
            <person name="Sieber C.M.K."/>
            <person name="Emerson J.B."/>
            <person name="Anantharaman K."/>
            <person name="Thomas B.C."/>
            <person name="Malmstrom R."/>
            <person name="Stieglmeier M."/>
            <person name="Klingl A."/>
            <person name="Woyke T."/>
            <person name="Ryan C.M."/>
            <person name="Banfield J.F."/>
        </authorList>
    </citation>
    <scope>NUCLEOTIDE SEQUENCE [LARGE SCALE GENOMIC DNA]</scope>
</reference>
<evidence type="ECO:0000256" key="4">
    <source>
        <dbReference type="ARBA" id="ARBA00022801"/>
    </source>
</evidence>
<name>A0A2M7AQW4_9BACT</name>
<keyword evidence="4" id="KW-0378">Hydrolase</keyword>
<dbReference type="InterPro" id="IPR004610">
    <property type="entry name" value="RecJ"/>
</dbReference>
<dbReference type="InterPro" id="IPR038763">
    <property type="entry name" value="DHH_sf"/>
</dbReference>
<gene>
    <name evidence="9" type="primary">recJ</name>
    <name evidence="9" type="ORF">COS80_00095</name>
</gene>
<feature type="domain" description="RecJ OB" evidence="8">
    <location>
        <begin position="441"/>
        <end position="546"/>
    </location>
</feature>
<dbReference type="Gene3D" id="3.10.310.30">
    <property type="match status" value="1"/>
</dbReference>
<dbReference type="Pfam" id="PF02272">
    <property type="entry name" value="DHHA1"/>
    <property type="match status" value="1"/>
</dbReference>
<dbReference type="GO" id="GO:0003676">
    <property type="term" value="F:nucleic acid binding"/>
    <property type="evidence" value="ECO:0007669"/>
    <property type="project" value="InterPro"/>
</dbReference>
<evidence type="ECO:0000256" key="3">
    <source>
        <dbReference type="ARBA" id="ARBA00022722"/>
    </source>
</evidence>
<evidence type="ECO:0000256" key="1">
    <source>
        <dbReference type="ARBA" id="ARBA00005915"/>
    </source>
</evidence>
<feature type="domain" description="DHHA1" evidence="7">
    <location>
        <begin position="335"/>
        <end position="425"/>
    </location>
</feature>
<dbReference type="Pfam" id="PF01368">
    <property type="entry name" value="DHH"/>
    <property type="match status" value="1"/>
</dbReference>
<proteinExistence type="inferred from homology"/>
<dbReference type="GO" id="GO:0006281">
    <property type="term" value="P:DNA repair"/>
    <property type="evidence" value="ECO:0007669"/>
    <property type="project" value="InterPro"/>
</dbReference>
<dbReference type="AlphaFoldDB" id="A0A2M7AQW4"/>
<evidence type="ECO:0000259" key="6">
    <source>
        <dbReference type="Pfam" id="PF01368"/>
    </source>
</evidence>
<dbReference type="PANTHER" id="PTHR30255">
    <property type="entry name" value="SINGLE-STRANDED-DNA-SPECIFIC EXONUCLEASE RECJ"/>
    <property type="match status" value="1"/>
</dbReference>
<dbReference type="GO" id="GO:0006310">
    <property type="term" value="P:DNA recombination"/>
    <property type="evidence" value="ECO:0007669"/>
    <property type="project" value="InterPro"/>
</dbReference>
<feature type="domain" description="DDH" evidence="6">
    <location>
        <begin position="70"/>
        <end position="198"/>
    </location>
</feature>
<dbReference type="InterPro" id="IPR003156">
    <property type="entry name" value="DHHA1_dom"/>
</dbReference>
<comment type="caution">
    <text evidence="9">The sequence shown here is derived from an EMBL/GenBank/DDBJ whole genome shotgun (WGS) entry which is preliminary data.</text>
</comment>
<dbReference type="Pfam" id="PF17768">
    <property type="entry name" value="RecJ_OB"/>
    <property type="match status" value="1"/>
</dbReference>
<dbReference type="EMBL" id="PEWC01000003">
    <property type="protein sequence ID" value="PIU72016.1"/>
    <property type="molecule type" value="Genomic_DNA"/>
</dbReference>
<dbReference type="InterPro" id="IPR041122">
    <property type="entry name" value="RecJ_OB"/>
</dbReference>
<evidence type="ECO:0000313" key="9">
    <source>
        <dbReference type="EMBL" id="PIU72016.1"/>
    </source>
</evidence>
<dbReference type="Proteomes" id="UP000230972">
    <property type="component" value="Unassembled WGS sequence"/>
</dbReference>
<sequence length="551" mass="61914">MKWEVLAKLQSKNIIDTLLENRGIKTAKEKREFFNPTKPEKLSLKALGISKLEISKAIKRIKRAKKTKEKVIVYGDYDADGICGTAILWECLYKLGLHVLPYIPERFSEGYGLNTESIKKLKEKDQDLGLILTVDHGIVADKKVDVAKELGIDVIITDHHEPHFAKVSRGKKGKYLYPKAYAIIHTTKISGSGVAWILSRELGLLSGLELAALGTISDQLSLIGPNRSIAKYGLEALRETKRPGLLSLFEEAKIEKEKIGTYEVGFIIAPRINAMGRLTHAIDSLRLLCTKDIKRAKELANLVGRTNFERQKMVDQVMVTTLSEMKIESKGYKNKVIIMAGDYHEGVIGLAAAKLVEQFYRPAIVFSEKKDISKASARSISGFNIIEVIRKLEGLYIEGGGHPMAAGFSIETSKIEEFAKEINKISKPLLTEEILSRKLKIDLEIDFNQINPELVERINQFEPTGLGNFPPSFMTKKVEVVESRTVGRDNAHLKLKLRQNSVVFDAIGFGLAITYTLLPNTYLDVVYSIEENIWNNHTNLQLKIRDIKLIR</sequence>
<evidence type="ECO:0000256" key="5">
    <source>
        <dbReference type="ARBA" id="ARBA00022839"/>
    </source>
</evidence>
<evidence type="ECO:0000313" key="10">
    <source>
        <dbReference type="Proteomes" id="UP000230972"/>
    </source>
</evidence>
<evidence type="ECO:0000256" key="2">
    <source>
        <dbReference type="ARBA" id="ARBA00019841"/>
    </source>
</evidence>
<keyword evidence="5 9" id="KW-0269">Exonuclease</keyword>
<accession>A0A2M7AQW4</accession>
<dbReference type="InterPro" id="IPR001667">
    <property type="entry name" value="DDH_dom"/>
</dbReference>
<dbReference type="PANTHER" id="PTHR30255:SF2">
    <property type="entry name" value="SINGLE-STRANDED-DNA-SPECIFIC EXONUCLEASE RECJ"/>
    <property type="match status" value="1"/>
</dbReference>
<dbReference type="SUPFAM" id="SSF64182">
    <property type="entry name" value="DHH phosphoesterases"/>
    <property type="match status" value="1"/>
</dbReference>
<organism evidence="9 10">
    <name type="scientific">Candidatus Woesebacteria bacterium CG06_land_8_20_14_3_00_39_27</name>
    <dbReference type="NCBI Taxonomy" id="1975057"/>
    <lineage>
        <taxon>Bacteria</taxon>
        <taxon>Candidatus Woeseibacteriota</taxon>
    </lineage>
</organism>
<comment type="similarity">
    <text evidence="1">Belongs to the RecJ family.</text>
</comment>
<evidence type="ECO:0000259" key="7">
    <source>
        <dbReference type="Pfam" id="PF02272"/>
    </source>
</evidence>
<dbReference type="GO" id="GO:0008409">
    <property type="term" value="F:5'-3' exonuclease activity"/>
    <property type="evidence" value="ECO:0007669"/>
    <property type="project" value="InterPro"/>
</dbReference>
<protein>
    <recommendedName>
        <fullName evidence="2">Single-stranded-DNA-specific exonuclease RecJ</fullName>
    </recommendedName>
</protein>
<keyword evidence="3" id="KW-0540">Nuclease</keyword>
<dbReference type="NCBIfam" id="TIGR00644">
    <property type="entry name" value="recJ"/>
    <property type="match status" value="1"/>
</dbReference>
<dbReference type="InterPro" id="IPR051673">
    <property type="entry name" value="SSDNA_exonuclease_RecJ"/>
</dbReference>